<dbReference type="HOGENOM" id="CLU_059389_0_0_4"/>
<dbReference type="PANTHER" id="PTHR43537:SF5">
    <property type="entry name" value="UXU OPERON TRANSCRIPTIONAL REGULATOR"/>
    <property type="match status" value="1"/>
</dbReference>
<dbReference type="InterPro" id="IPR008920">
    <property type="entry name" value="TF_FadR/GntR_C"/>
</dbReference>
<dbReference type="GO" id="GO:0003700">
    <property type="term" value="F:DNA-binding transcription factor activity"/>
    <property type="evidence" value="ECO:0007669"/>
    <property type="project" value="InterPro"/>
</dbReference>
<evidence type="ECO:0000256" key="1">
    <source>
        <dbReference type="ARBA" id="ARBA00023015"/>
    </source>
</evidence>
<keyword evidence="1" id="KW-0805">Transcription regulation</keyword>
<dbReference type="STRING" id="1036672.TKWG_00865"/>
<protein>
    <submittedName>
        <fullName evidence="6">GntR family transcriptional regulator</fullName>
    </submittedName>
</protein>
<dbReference type="Gene3D" id="1.10.10.10">
    <property type="entry name" value="Winged helix-like DNA-binding domain superfamily/Winged helix DNA-binding domain"/>
    <property type="match status" value="1"/>
</dbReference>
<evidence type="ECO:0000256" key="3">
    <source>
        <dbReference type="ARBA" id="ARBA00023163"/>
    </source>
</evidence>
<keyword evidence="2" id="KW-0238">DNA-binding</keyword>
<dbReference type="PROSITE" id="PS50949">
    <property type="entry name" value="HTH_GNTR"/>
    <property type="match status" value="1"/>
</dbReference>
<feature type="region of interest" description="Disordered" evidence="4">
    <location>
        <begin position="307"/>
        <end position="327"/>
    </location>
</feature>
<dbReference type="KEGG" id="aka:TKWG_00865"/>
<accession>I3U784</accession>
<evidence type="ECO:0000313" key="7">
    <source>
        <dbReference type="Proteomes" id="UP000005267"/>
    </source>
</evidence>
<dbReference type="InterPro" id="IPR036390">
    <property type="entry name" value="WH_DNA-bd_sf"/>
</dbReference>
<name>I3U784_ADVKW</name>
<dbReference type="GO" id="GO:0003677">
    <property type="term" value="F:DNA binding"/>
    <property type="evidence" value="ECO:0007669"/>
    <property type="project" value="UniProtKB-KW"/>
</dbReference>
<dbReference type="PANTHER" id="PTHR43537">
    <property type="entry name" value="TRANSCRIPTIONAL REGULATOR, GNTR FAMILY"/>
    <property type="match status" value="1"/>
</dbReference>
<proteinExistence type="predicted"/>
<organism evidence="6 7">
    <name type="scientific">Advenella kashmirensis (strain DSM 17095 / LMG 22695 / WT001)</name>
    <name type="common">Tetrathiobacter kashmirensis</name>
    <dbReference type="NCBI Taxonomy" id="1036672"/>
    <lineage>
        <taxon>Bacteria</taxon>
        <taxon>Pseudomonadati</taxon>
        <taxon>Pseudomonadota</taxon>
        <taxon>Betaproteobacteria</taxon>
        <taxon>Burkholderiales</taxon>
        <taxon>Alcaligenaceae</taxon>
    </lineage>
</organism>
<feature type="domain" description="HTH gntR-type" evidence="5">
    <location>
        <begin position="2"/>
        <end position="69"/>
    </location>
</feature>
<sequence>MKSKSTIVIPKIIELIRQQQLGIGAHLAAQKIADQLRVSRSPVNDALKQLCDNGIVVREENRGYFLARDLAKDGLDEAELAEMTEVDVVSGVYFQVADDLLTGQLPVQCSETLLKNRYNLTAAQVQALLTRITNEGWAHRKPGYGWEFSSMMTTPESLLQSYRLRLALEPAALLEPTFHISPNVIEQCRAAEMHLLRGGIDTDTADQLHDRGVRFHESLVEASGNPFFIETIKRVNRVRRLLSYRSMQDRARYKDHCEQHLAILDLLEKGKNKAASQALKSHLECTLQNLSNISSLLDVQSREQTTAKKRVQAGTGRTGHARAAKLS</sequence>
<dbReference type="EMBL" id="CP003555">
    <property type="protein sequence ID" value="AFK60872.1"/>
    <property type="molecule type" value="Genomic_DNA"/>
</dbReference>
<dbReference type="AlphaFoldDB" id="I3U784"/>
<dbReference type="SMART" id="SM00895">
    <property type="entry name" value="FCD"/>
    <property type="match status" value="1"/>
</dbReference>
<keyword evidence="3" id="KW-0804">Transcription</keyword>
<dbReference type="Gene3D" id="1.20.120.530">
    <property type="entry name" value="GntR ligand-binding domain-like"/>
    <property type="match status" value="1"/>
</dbReference>
<evidence type="ECO:0000313" key="6">
    <source>
        <dbReference type="EMBL" id="AFK60872.1"/>
    </source>
</evidence>
<dbReference type="InterPro" id="IPR011711">
    <property type="entry name" value="GntR_C"/>
</dbReference>
<dbReference type="SUPFAM" id="SSF48008">
    <property type="entry name" value="GntR ligand-binding domain-like"/>
    <property type="match status" value="1"/>
</dbReference>
<evidence type="ECO:0000256" key="4">
    <source>
        <dbReference type="SAM" id="MobiDB-lite"/>
    </source>
</evidence>
<dbReference type="SMART" id="SM00345">
    <property type="entry name" value="HTH_GNTR"/>
    <property type="match status" value="1"/>
</dbReference>
<reference evidence="7" key="2">
    <citation type="journal article" date="2013" name="PLoS ONE">
        <title>Genome implosion elicits host-confinement in Alcaligenaceae: evidence from the comparative genomics of Tetrathiobacter kashmirensis, a pathogen in the making.</title>
        <authorList>
            <person name="Ghosh W."/>
            <person name="Alam M."/>
            <person name="Roy C."/>
            <person name="Pyne P."/>
            <person name="George A."/>
            <person name="Chakraborty R."/>
            <person name="Majumder S."/>
            <person name="Agarwal A."/>
            <person name="Chakraborty S."/>
            <person name="Majumdar S."/>
            <person name="Gupta S.K."/>
        </authorList>
    </citation>
    <scope>NUCLEOTIDE SEQUENCE [LARGE SCALE GENOMIC DNA]</scope>
    <source>
        <strain evidence="7">WT001</strain>
    </source>
</reference>
<dbReference type="RefSeq" id="WP_014748963.1">
    <property type="nucleotide sequence ID" value="NC_017964.1"/>
</dbReference>
<dbReference type="InterPro" id="IPR000524">
    <property type="entry name" value="Tscrpt_reg_HTH_GntR"/>
</dbReference>
<dbReference type="Proteomes" id="UP000005267">
    <property type="component" value="Chromosome"/>
</dbReference>
<dbReference type="Pfam" id="PF07729">
    <property type="entry name" value="FCD"/>
    <property type="match status" value="1"/>
</dbReference>
<keyword evidence="7" id="KW-1185">Reference proteome</keyword>
<dbReference type="OrthoDB" id="8960174at2"/>
<evidence type="ECO:0000259" key="5">
    <source>
        <dbReference type="PROSITE" id="PS50949"/>
    </source>
</evidence>
<gene>
    <name evidence="6" type="ordered locus">TKWG_00865</name>
</gene>
<dbReference type="InterPro" id="IPR036388">
    <property type="entry name" value="WH-like_DNA-bd_sf"/>
</dbReference>
<dbReference type="SUPFAM" id="SSF46785">
    <property type="entry name" value="Winged helix' DNA-binding domain"/>
    <property type="match status" value="1"/>
</dbReference>
<dbReference type="Pfam" id="PF00392">
    <property type="entry name" value="GntR"/>
    <property type="match status" value="1"/>
</dbReference>
<evidence type="ECO:0000256" key="2">
    <source>
        <dbReference type="ARBA" id="ARBA00023125"/>
    </source>
</evidence>
<reference evidence="6 7" key="1">
    <citation type="journal article" date="2011" name="J. Bacteriol.">
        <title>Whole-genome shotgun sequencing of the sulfur-oxidizing chemoautotroph Tetrathiobacter kashmirensis.</title>
        <authorList>
            <person name="Ghosh W."/>
            <person name="George A."/>
            <person name="Agarwal A."/>
            <person name="Raj P."/>
            <person name="Alam M."/>
            <person name="Pyne P."/>
            <person name="Das Gupta S.K."/>
        </authorList>
    </citation>
    <scope>NUCLEOTIDE SEQUENCE [LARGE SCALE GENOMIC DNA]</scope>
    <source>
        <strain evidence="6 7">WT001</strain>
    </source>
</reference>